<keyword evidence="5" id="KW-0378">Hydrolase</keyword>
<comment type="subcellular location">
    <subcellularLocation>
        <location evidence="1">Mitochondrion outer membrane</location>
        <topology evidence="1">Multi-pass membrane protein</topology>
    </subcellularLocation>
</comment>
<keyword evidence="2" id="KW-0812">Transmembrane</keyword>
<evidence type="ECO:0000256" key="3">
    <source>
        <dbReference type="ARBA" id="ARBA00022741"/>
    </source>
</evidence>
<keyword evidence="9" id="KW-0342">GTP-binding</keyword>
<dbReference type="FunFam" id="3.40.50.300:FF:000638">
    <property type="entry name" value="Transmembrane GTPase Fzo1, putative"/>
    <property type="match status" value="1"/>
</dbReference>
<reference evidence="14" key="2">
    <citation type="submission" date="2021-01" db="EMBL/GenBank/DDBJ databases">
        <authorList>
            <person name="Schikora-Tamarit M.A."/>
        </authorList>
    </citation>
    <scope>NUCLEOTIDE SEQUENCE</scope>
    <source>
        <strain evidence="14">CBS6341</strain>
    </source>
</reference>
<keyword evidence="10" id="KW-0472">Membrane</keyword>
<dbReference type="InterPro" id="IPR045063">
    <property type="entry name" value="Dynamin_N"/>
</dbReference>
<dbReference type="InterPro" id="IPR027094">
    <property type="entry name" value="Mitofusin_fam"/>
</dbReference>
<dbReference type="OrthoDB" id="9984778at2759"/>
<evidence type="ECO:0000313" key="14">
    <source>
        <dbReference type="EMBL" id="KAH3680912.1"/>
    </source>
</evidence>
<evidence type="ECO:0000256" key="9">
    <source>
        <dbReference type="ARBA" id="ARBA00023134"/>
    </source>
</evidence>
<sequence length="863" mass="98881">MSQSFKFLLNNSDNNENDDDDDSRTLLNGDSLTNATTINYLRDEGILEGSTVYDGNFQEDYAKVQVNHNRSFSNDQHLKTQLSQMHYNNNRISLNRSIMSGLQILNELKDENSTRPIFYPTNDLSNHLLNSKKAHLALIRKNSIKAFSKEIEQDNDQGDNVNDDDDKEDDIDLKILKLNLRQDSNVELPNLDKSAISQLLNGRFIQVSKHLKSLKERIDDTSSKILVTGDLNSGKSTFCNALLRRKVLPEDQQPCTTVFSEVIDYKENNSIEEVHAVPIESTYNIRNESTYKIFGLKDLEILVGECDKYSILKVYVNDKRSMDQSLLRNGIIDIAIIDAPGLNLDSYQTTELFARQEEIDLVIFVLSAENHFTLSGKEFISAANNEKKLMFFVINRFDNIKDKIKCQNRILDQVQTLSPDTHKDSREFVHFVSSSEIVDGLPEDNSSDTDNNNHNDDDDDDDDNNDGFTTPDFDHLEASLRNFILQKRSLSKLQPAKTYLTKLFSDIESLATINSKLYQNEKLDLETKLNAIQPLYEKKLVESVRLNEKIEKLIESTSNELYQFTKNEILSTLDKIGEHPIVQFDGILNVFQFTVETQDAMAEKIINSVKISEDYAKRVTIEQLNRINKLGEQSLGGAFNNKELVFRDDIMFTRRRDTISRNLNHDISIFDYFDPSIDGFLQFCGLKQDLKISKSSLEVWKNSAYSSVGLFAFSKVLSANRVIKSIFHYGSFFSYNTVKYIAIPISIGATLIGIGYLISDIPFALSRNLSKNYKYQIKELDYPHENANRISKESNKILRYPLKRIQNTYQTLLDEEVSKREKLSNSIIASETSLLFFNKLLKKAVDQKNLVESFDLESINQID</sequence>
<dbReference type="GO" id="GO:0008053">
    <property type="term" value="P:mitochondrial fusion"/>
    <property type="evidence" value="ECO:0007669"/>
    <property type="project" value="TreeGrafter"/>
</dbReference>
<dbReference type="GO" id="GO:0005741">
    <property type="term" value="C:mitochondrial outer membrane"/>
    <property type="evidence" value="ECO:0007669"/>
    <property type="project" value="UniProtKB-SubCell"/>
</dbReference>
<keyword evidence="15" id="KW-1185">Reference proteome</keyword>
<keyword evidence="3" id="KW-0547">Nucleotide-binding</keyword>
<dbReference type="GO" id="GO:0051646">
    <property type="term" value="P:mitochondrion localization"/>
    <property type="evidence" value="ECO:0007669"/>
    <property type="project" value="TreeGrafter"/>
</dbReference>
<evidence type="ECO:0000256" key="11">
    <source>
        <dbReference type="ARBA" id="ARBA00048548"/>
    </source>
</evidence>
<evidence type="ECO:0000256" key="1">
    <source>
        <dbReference type="ARBA" id="ARBA00004374"/>
    </source>
</evidence>
<dbReference type="EMBL" id="JAEUBF010000026">
    <property type="protein sequence ID" value="KAH3680912.1"/>
    <property type="molecule type" value="Genomic_DNA"/>
</dbReference>
<dbReference type="GO" id="GO:0005525">
    <property type="term" value="F:GTP binding"/>
    <property type="evidence" value="ECO:0007669"/>
    <property type="project" value="UniProtKB-KW"/>
</dbReference>
<evidence type="ECO:0000256" key="10">
    <source>
        <dbReference type="ARBA" id="ARBA00023136"/>
    </source>
</evidence>
<dbReference type="PANTHER" id="PTHR10465:SF0">
    <property type="entry name" value="SARCALUMENIN"/>
    <property type="match status" value="1"/>
</dbReference>
<evidence type="ECO:0000256" key="6">
    <source>
        <dbReference type="ARBA" id="ARBA00022989"/>
    </source>
</evidence>
<evidence type="ECO:0000256" key="4">
    <source>
        <dbReference type="ARBA" id="ARBA00022787"/>
    </source>
</evidence>
<accession>A0A9P8PYJ0</accession>
<keyword evidence="6" id="KW-1133">Transmembrane helix</keyword>
<evidence type="ECO:0000313" key="15">
    <source>
        <dbReference type="Proteomes" id="UP000769528"/>
    </source>
</evidence>
<organism evidence="14 15">
    <name type="scientific">Wickerhamomyces mucosus</name>
    <dbReference type="NCBI Taxonomy" id="1378264"/>
    <lineage>
        <taxon>Eukaryota</taxon>
        <taxon>Fungi</taxon>
        <taxon>Dikarya</taxon>
        <taxon>Ascomycota</taxon>
        <taxon>Saccharomycotina</taxon>
        <taxon>Saccharomycetes</taxon>
        <taxon>Phaffomycetales</taxon>
        <taxon>Wickerhamomycetaceae</taxon>
        <taxon>Wickerhamomyces</taxon>
    </lineage>
</organism>
<dbReference type="GO" id="GO:0003924">
    <property type="term" value="F:GTPase activity"/>
    <property type="evidence" value="ECO:0007669"/>
    <property type="project" value="InterPro"/>
</dbReference>
<evidence type="ECO:0000259" key="13">
    <source>
        <dbReference type="PROSITE" id="PS51718"/>
    </source>
</evidence>
<dbReference type="PANTHER" id="PTHR10465">
    <property type="entry name" value="TRANSMEMBRANE GTPASE FZO1"/>
    <property type="match status" value="1"/>
</dbReference>
<comment type="caution">
    <text evidence="14">The sequence shown here is derived from an EMBL/GenBank/DDBJ whole genome shotgun (WGS) entry which is preliminary data.</text>
</comment>
<dbReference type="Pfam" id="PF00350">
    <property type="entry name" value="Dynamin_N"/>
    <property type="match status" value="1"/>
</dbReference>
<keyword evidence="7" id="KW-0175">Coiled coil</keyword>
<dbReference type="Proteomes" id="UP000769528">
    <property type="component" value="Unassembled WGS sequence"/>
</dbReference>
<evidence type="ECO:0000256" key="7">
    <source>
        <dbReference type="ARBA" id="ARBA00023054"/>
    </source>
</evidence>
<evidence type="ECO:0000256" key="8">
    <source>
        <dbReference type="ARBA" id="ARBA00023128"/>
    </source>
</evidence>
<dbReference type="InterPro" id="IPR030381">
    <property type="entry name" value="G_DYNAMIN_dom"/>
</dbReference>
<dbReference type="AlphaFoldDB" id="A0A9P8PYJ0"/>
<dbReference type="InterPro" id="IPR027417">
    <property type="entry name" value="P-loop_NTPase"/>
</dbReference>
<feature type="compositionally biased region" description="Acidic residues" evidence="12">
    <location>
        <begin position="456"/>
        <end position="465"/>
    </location>
</feature>
<proteinExistence type="predicted"/>
<reference evidence="14" key="1">
    <citation type="journal article" date="2021" name="Open Biol.">
        <title>Shared evolutionary footprints suggest mitochondrial oxidative damage underlies multiple complex I losses in fungi.</title>
        <authorList>
            <person name="Schikora-Tamarit M.A."/>
            <person name="Marcet-Houben M."/>
            <person name="Nosek J."/>
            <person name="Gabaldon T."/>
        </authorList>
    </citation>
    <scope>NUCLEOTIDE SEQUENCE</scope>
    <source>
        <strain evidence="14">CBS6341</strain>
    </source>
</reference>
<keyword evidence="8" id="KW-0496">Mitochondrion</keyword>
<gene>
    <name evidence="14" type="ORF">WICMUC_000055</name>
</gene>
<name>A0A9P8PYJ0_9ASCO</name>
<evidence type="ECO:0000256" key="12">
    <source>
        <dbReference type="SAM" id="MobiDB-lite"/>
    </source>
</evidence>
<feature type="region of interest" description="Disordered" evidence="12">
    <location>
        <begin position="438"/>
        <end position="471"/>
    </location>
</feature>
<dbReference type="SUPFAM" id="SSF52540">
    <property type="entry name" value="P-loop containing nucleoside triphosphate hydrolases"/>
    <property type="match status" value="1"/>
</dbReference>
<protein>
    <recommendedName>
        <fullName evidence="13">Dynamin-type G domain-containing protein</fullName>
    </recommendedName>
</protein>
<evidence type="ECO:0000256" key="5">
    <source>
        <dbReference type="ARBA" id="ARBA00022801"/>
    </source>
</evidence>
<evidence type="ECO:0000256" key="2">
    <source>
        <dbReference type="ARBA" id="ARBA00022692"/>
    </source>
</evidence>
<keyword evidence="4" id="KW-1000">Mitochondrion outer membrane</keyword>
<dbReference type="PROSITE" id="PS51718">
    <property type="entry name" value="G_DYNAMIN_2"/>
    <property type="match status" value="1"/>
</dbReference>
<dbReference type="Gene3D" id="3.40.50.300">
    <property type="entry name" value="P-loop containing nucleotide triphosphate hydrolases"/>
    <property type="match status" value="1"/>
</dbReference>
<comment type="catalytic activity">
    <reaction evidence="11">
        <text>GTP + H2O = GDP + phosphate + H(+)</text>
        <dbReference type="Rhea" id="RHEA:19669"/>
        <dbReference type="ChEBI" id="CHEBI:15377"/>
        <dbReference type="ChEBI" id="CHEBI:15378"/>
        <dbReference type="ChEBI" id="CHEBI:37565"/>
        <dbReference type="ChEBI" id="CHEBI:43474"/>
        <dbReference type="ChEBI" id="CHEBI:58189"/>
    </reaction>
</comment>
<feature type="domain" description="Dynamin-type G" evidence="13">
    <location>
        <begin position="219"/>
        <end position="495"/>
    </location>
</feature>